<dbReference type="EMBL" id="FXYY01000010">
    <property type="protein sequence ID" value="SMX84424.1"/>
    <property type="molecule type" value="Genomic_DNA"/>
</dbReference>
<evidence type="ECO:0000313" key="4">
    <source>
        <dbReference type="Proteomes" id="UP000234641"/>
    </source>
</evidence>
<accession>A0A2H1JAN2</accession>
<evidence type="ECO:0000256" key="1">
    <source>
        <dbReference type="SAM" id="Coils"/>
    </source>
</evidence>
<evidence type="ECO:0000313" key="3">
    <source>
        <dbReference type="EMBL" id="SMX84424.1"/>
    </source>
</evidence>
<gene>
    <name evidence="3" type="ORF">BLIN9172_01939</name>
</gene>
<dbReference type="AlphaFoldDB" id="A0A2H1JAN2"/>
<protein>
    <submittedName>
        <fullName evidence="3">Uncharacterized protein</fullName>
    </submittedName>
</protein>
<name>A0A2H1JAN2_BRELN</name>
<feature type="region of interest" description="Disordered" evidence="2">
    <location>
        <begin position="165"/>
        <end position="184"/>
    </location>
</feature>
<keyword evidence="1" id="KW-0175">Coiled coil</keyword>
<feature type="coiled-coil region" evidence="1">
    <location>
        <begin position="205"/>
        <end position="243"/>
    </location>
</feature>
<dbReference type="RefSeq" id="WP_145997947.1">
    <property type="nucleotide sequence ID" value="NZ_FXYY01000010.1"/>
</dbReference>
<evidence type="ECO:0000256" key="2">
    <source>
        <dbReference type="SAM" id="MobiDB-lite"/>
    </source>
</evidence>
<dbReference type="Proteomes" id="UP000234641">
    <property type="component" value="Unassembled WGS sequence"/>
</dbReference>
<sequence>MSTGNGFRQSAAASFRRSGAAAGSFARKVTVVSEGIAVAKTMVDQGSEWVDKNVDDKNMAEAISSSLTMASRSLDFGRAATAVPGDILKISEAVGKARGQGWKVQAASGAAASSSLLTDLGTVIGRSAVVAGAFGLAPVVPLMAAGAGLSIAGAGVALWAAKRSESDGEGGNSSGGSGGGASGTGGLGSGVVGATVGGTTGGSMVQQLRENLRGLNQQLENLEAGLEQQREQLRQRGQRLQQLIGGSRAEQEALERLASSMKSLRVSSRAVEEARKAMSKLQL</sequence>
<organism evidence="3 4">
    <name type="scientific">Brevibacterium linens ATCC 9172</name>
    <dbReference type="NCBI Taxonomy" id="1255617"/>
    <lineage>
        <taxon>Bacteria</taxon>
        <taxon>Bacillati</taxon>
        <taxon>Actinomycetota</taxon>
        <taxon>Actinomycetes</taxon>
        <taxon>Micrococcales</taxon>
        <taxon>Brevibacteriaceae</taxon>
        <taxon>Brevibacterium</taxon>
    </lineage>
</organism>
<proteinExistence type="predicted"/>
<feature type="compositionally biased region" description="Gly residues" evidence="2">
    <location>
        <begin position="169"/>
        <end position="184"/>
    </location>
</feature>
<reference evidence="3 4" key="1">
    <citation type="submission" date="2017-03" db="EMBL/GenBank/DDBJ databases">
        <authorList>
            <person name="Afonso C.L."/>
            <person name="Miller P.J."/>
            <person name="Scott M.A."/>
            <person name="Spackman E."/>
            <person name="Goraichik I."/>
            <person name="Dimitrov K.M."/>
            <person name="Suarez D.L."/>
            <person name="Swayne D.E."/>
        </authorList>
    </citation>
    <scope>NUCLEOTIDE SEQUENCE [LARGE SCALE GENOMIC DNA]</scope>
    <source>
        <strain evidence="3 4">ATCC 9172</strain>
    </source>
</reference>